<name>A0ABT9EDX4_9PROT</name>
<comment type="caution">
    <text evidence="2">The sequence shown here is derived from an EMBL/GenBank/DDBJ whole genome shotgun (WGS) entry which is preliminary data.</text>
</comment>
<sequence length="80" mass="8504">MSPPDSAPLETLSLADLREFVGTLVAKVADLGAANATTSHATSLTLISSALLERVEIIERRGTCHQLANDDRLTWVPDCG</sequence>
<dbReference type="RefSeq" id="WP_305109013.1">
    <property type="nucleotide sequence ID" value="NZ_JAUTWS010000177.1"/>
</dbReference>
<dbReference type="Pfam" id="PF20282">
    <property type="entry name" value="CTD6"/>
    <property type="match status" value="1"/>
</dbReference>
<organism evidence="2 3">
    <name type="scientific">Paracraurococcus lichenis</name>
    <dbReference type="NCBI Taxonomy" id="3064888"/>
    <lineage>
        <taxon>Bacteria</taxon>
        <taxon>Pseudomonadati</taxon>
        <taxon>Pseudomonadota</taxon>
        <taxon>Alphaproteobacteria</taxon>
        <taxon>Acetobacterales</taxon>
        <taxon>Roseomonadaceae</taxon>
        <taxon>Paracraurococcus</taxon>
    </lineage>
</organism>
<reference evidence="2 3" key="1">
    <citation type="submission" date="2023-08" db="EMBL/GenBank/DDBJ databases">
        <title>The draft genome sequence of Paracraurococcus sp. LOR1-02.</title>
        <authorList>
            <person name="Kingkaew E."/>
            <person name="Tanasupawat S."/>
        </authorList>
    </citation>
    <scope>NUCLEOTIDE SEQUENCE [LARGE SCALE GENOMIC DNA]</scope>
    <source>
        <strain evidence="2 3">LOR1-02</strain>
    </source>
</reference>
<dbReference type="EMBL" id="JAUTWS010000177">
    <property type="protein sequence ID" value="MDO9714173.1"/>
    <property type="molecule type" value="Genomic_DNA"/>
</dbReference>
<dbReference type="Proteomes" id="UP001243009">
    <property type="component" value="Unassembled WGS sequence"/>
</dbReference>
<evidence type="ECO:0000313" key="3">
    <source>
        <dbReference type="Proteomes" id="UP001243009"/>
    </source>
</evidence>
<evidence type="ECO:0000259" key="1">
    <source>
        <dbReference type="Pfam" id="PF20282"/>
    </source>
</evidence>
<gene>
    <name evidence="2" type="ORF">Q7A36_38110</name>
</gene>
<keyword evidence="3" id="KW-1185">Reference proteome</keyword>
<dbReference type="InterPro" id="IPR046914">
    <property type="entry name" value="ABC-3C_CTD6"/>
</dbReference>
<evidence type="ECO:0000313" key="2">
    <source>
        <dbReference type="EMBL" id="MDO9714173.1"/>
    </source>
</evidence>
<proteinExistence type="predicted"/>
<feature type="domain" description="ABC-three component systems C-terminal" evidence="1">
    <location>
        <begin position="34"/>
        <end position="75"/>
    </location>
</feature>
<protein>
    <recommendedName>
        <fullName evidence="1">ABC-three component systems C-terminal domain-containing protein</fullName>
    </recommendedName>
</protein>
<accession>A0ABT9EDX4</accession>